<feature type="region of interest" description="Disordered" evidence="1">
    <location>
        <begin position="116"/>
        <end position="146"/>
    </location>
</feature>
<dbReference type="InterPro" id="IPR051608">
    <property type="entry name" value="RQC_Subunit_NEMF"/>
</dbReference>
<reference evidence="2" key="1">
    <citation type="submission" date="2021-01" db="EMBL/GenBank/DDBJ databases">
        <authorList>
            <person name="Corre E."/>
            <person name="Pelletier E."/>
            <person name="Niang G."/>
            <person name="Scheremetjew M."/>
            <person name="Finn R."/>
            <person name="Kale V."/>
            <person name="Holt S."/>
            <person name="Cochrane G."/>
            <person name="Meng A."/>
            <person name="Brown T."/>
            <person name="Cohen L."/>
        </authorList>
    </citation>
    <scope>NUCLEOTIDE SEQUENCE</scope>
    <source>
        <strain evidence="2">10249 10 AB</strain>
    </source>
</reference>
<protein>
    <recommendedName>
        <fullName evidence="3">NFACT RNA-binding domain-containing protein</fullName>
    </recommendedName>
</protein>
<dbReference type="AlphaFoldDB" id="A0A7S4AVK0"/>
<accession>A0A7S4AVK0</accession>
<dbReference type="PANTHER" id="PTHR15239:SF6">
    <property type="entry name" value="RIBOSOME QUALITY CONTROL COMPLEX SUBUNIT NEMF"/>
    <property type="match status" value="1"/>
</dbReference>
<dbReference type="GO" id="GO:0072344">
    <property type="term" value="P:rescue of stalled ribosome"/>
    <property type="evidence" value="ECO:0007669"/>
    <property type="project" value="TreeGrafter"/>
</dbReference>
<proteinExistence type="predicted"/>
<dbReference type="GO" id="GO:0000049">
    <property type="term" value="F:tRNA binding"/>
    <property type="evidence" value="ECO:0007669"/>
    <property type="project" value="TreeGrafter"/>
</dbReference>
<organism evidence="2">
    <name type="scientific">Pseudo-nitzschia australis</name>
    <dbReference type="NCBI Taxonomy" id="44445"/>
    <lineage>
        <taxon>Eukaryota</taxon>
        <taxon>Sar</taxon>
        <taxon>Stramenopiles</taxon>
        <taxon>Ochrophyta</taxon>
        <taxon>Bacillariophyta</taxon>
        <taxon>Bacillariophyceae</taxon>
        <taxon>Bacillariophycidae</taxon>
        <taxon>Bacillariales</taxon>
        <taxon>Bacillariaceae</taxon>
        <taxon>Pseudo-nitzschia</taxon>
    </lineage>
</organism>
<feature type="region of interest" description="Disordered" evidence="1">
    <location>
        <begin position="313"/>
        <end position="346"/>
    </location>
</feature>
<name>A0A7S4AVK0_9STRA</name>
<dbReference type="GO" id="GO:1990112">
    <property type="term" value="C:RQC complex"/>
    <property type="evidence" value="ECO:0007669"/>
    <property type="project" value="TreeGrafter"/>
</dbReference>
<gene>
    <name evidence="2" type="ORF">PAUS00366_LOCUS21219</name>
</gene>
<feature type="compositionally biased region" description="Basic residues" evidence="1">
    <location>
        <begin position="502"/>
        <end position="514"/>
    </location>
</feature>
<feature type="compositionally biased region" description="Acidic residues" evidence="1">
    <location>
        <begin position="129"/>
        <end position="145"/>
    </location>
</feature>
<dbReference type="EMBL" id="HBIX01032118">
    <property type="protein sequence ID" value="CAE0728435.1"/>
    <property type="molecule type" value="Transcribed_RNA"/>
</dbReference>
<sequence>MKSLVPPKYVGRIHPPSSGRHRIFFWQCSCMIFSTIFSPIASFRSSSSHIPSLIRQTCSASGQSVGGLKTTWKNSNRAVVRQNSEMALLLNQKQPERRFASVQSRTQLWMSTSVPSGGWNISEPASWNEDGDEENEDYQENDTDTNESTSILLGEHRTWSKAVESALKALGKKRTSLQSELAKAAKVESTVARAQLLVSNLYLFKDGVKTATVNDWENDGKEVELTLDSTGKYDSASAEADGLFSIVRKLKRGSKIVADLLEETDTAWEILSEAEVDLQSACGEDDDEVDIDEGRLAIVKERLIRTARTTKFQVPTADDDSKKAKSKGGSQNKRERKPELGTPASNVRKLISPGGCIVLVGRNRRGNEHLSMTVARGKDIWMHSRGCPGAHIIIQNRRGGPTVTDECLQFGADLAIFYSDLRNEEKAEVTAAEPKHVQKPRGAPLGAVKLREEWKTFVGRPGQVPDELKEAREESGQTDEYHMFDKAKHRRKTKQVAEVGRAKRKKQQREKKNQ</sequence>
<dbReference type="GO" id="GO:0043023">
    <property type="term" value="F:ribosomal large subunit binding"/>
    <property type="evidence" value="ECO:0007669"/>
    <property type="project" value="TreeGrafter"/>
</dbReference>
<dbReference type="Pfam" id="PF05833">
    <property type="entry name" value="NFACT_N"/>
    <property type="match status" value="1"/>
</dbReference>
<feature type="region of interest" description="Disordered" evidence="1">
    <location>
        <begin position="459"/>
        <end position="514"/>
    </location>
</feature>
<evidence type="ECO:0000313" key="2">
    <source>
        <dbReference type="EMBL" id="CAE0728435.1"/>
    </source>
</evidence>
<dbReference type="PANTHER" id="PTHR15239">
    <property type="entry name" value="NUCLEAR EXPORT MEDIATOR FACTOR NEMF"/>
    <property type="match status" value="1"/>
</dbReference>
<feature type="compositionally biased region" description="Basic and acidic residues" evidence="1">
    <location>
        <begin position="466"/>
        <end position="486"/>
    </location>
</feature>
<evidence type="ECO:0000256" key="1">
    <source>
        <dbReference type="SAM" id="MobiDB-lite"/>
    </source>
</evidence>
<evidence type="ECO:0008006" key="3">
    <source>
        <dbReference type="Google" id="ProtNLM"/>
    </source>
</evidence>